<feature type="transmembrane region" description="Helical" evidence="2">
    <location>
        <begin position="6"/>
        <end position="21"/>
    </location>
</feature>
<accession>A0ABT8YIC2</accession>
<evidence type="ECO:0000256" key="2">
    <source>
        <dbReference type="SAM" id="Phobius"/>
    </source>
</evidence>
<evidence type="ECO:0000313" key="4">
    <source>
        <dbReference type="Proteomes" id="UP001174932"/>
    </source>
</evidence>
<keyword evidence="2" id="KW-0812">Transmembrane</keyword>
<keyword evidence="2" id="KW-0472">Membrane</keyword>
<protein>
    <recommendedName>
        <fullName evidence="5">Transmembrane protein</fullName>
    </recommendedName>
</protein>
<dbReference type="Proteomes" id="UP001174932">
    <property type="component" value="Unassembled WGS sequence"/>
</dbReference>
<feature type="region of interest" description="Disordered" evidence="1">
    <location>
        <begin position="98"/>
        <end position="130"/>
    </location>
</feature>
<name>A0ABT8YIC2_9HYPH</name>
<gene>
    <name evidence="3" type="ORF">Q4481_03810</name>
</gene>
<evidence type="ECO:0008006" key="5">
    <source>
        <dbReference type="Google" id="ProtNLM"/>
    </source>
</evidence>
<reference evidence="3" key="1">
    <citation type="journal article" date="2015" name="Int. J. Syst. Evol. Microbiol.">
        <title>Rhizobium alvei sp. nov., isolated from a freshwater river.</title>
        <authorList>
            <person name="Sheu S.Y."/>
            <person name="Huang H.W."/>
            <person name="Young C.C."/>
            <person name="Chen W.M."/>
        </authorList>
    </citation>
    <scope>NUCLEOTIDE SEQUENCE</scope>
    <source>
        <strain evidence="3">TNR-22</strain>
    </source>
</reference>
<dbReference type="EMBL" id="JAUOZU010000003">
    <property type="protein sequence ID" value="MDO6963068.1"/>
    <property type="molecule type" value="Genomic_DNA"/>
</dbReference>
<keyword evidence="2" id="KW-1133">Transmembrane helix</keyword>
<reference evidence="3" key="2">
    <citation type="submission" date="2023-07" db="EMBL/GenBank/DDBJ databases">
        <authorList>
            <person name="Shen H."/>
        </authorList>
    </citation>
    <scope>NUCLEOTIDE SEQUENCE</scope>
    <source>
        <strain evidence="3">TNR-22</strain>
    </source>
</reference>
<evidence type="ECO:0000313" key="3">
    <source>
        <dbReference type="EMBL" id="MDO6963068.1"/>
    </source>
</evidence>
<feature type="transmembrane region" description="Helical" evidence="2">
    <location>
        <begin position="33"/>
        <end position="50"/>
    </location>
</feature>
<dbReference type="RefSeq" id="WP_304374958.1">
    <property type="nucleotide sequence ID" value="NZ_JAUOZU010000003.1"/>
</dbReference>
<feature type="compositionally biased region" description="Basic and acidic residues" evidence="1">
    <location>
        <begin position="98"/>
        <end position="110"/>
    </location>
</feature>
<evidence type="ECO:0000256" key="1">
    <source>
        <dbReference type="SAM" id="MobiDB-lite"/>
    </source>
</evidence>
<sequence length="251" mass="28189">MFGWTVPIVLALAGFCGGWWIRRHVTGSRRIGVWLVFLSLPFVILFGVLVSQMDPTLSAERNSNNLAFGFVLYSIVMAIPWFASIAIGAIIAKPKPEMKPKPVAPKRESQRQQPAEPEPDDGLPHWKHPDRPLLDPPQLAHLLRDMASRHGIDPELLPSFSPPFAGDGDYVFREKFDYNYVRMKDGKALFEHSSAVADQLLYDVFAELSRSCARSSDSGTEASRQDRAEFLAAIDPRWARYFLKVEGFSTA</sequence>
<organism evidence="3 4">
    <name type="scientific">Rhizobium alvei</name>
    <dbReference type="NCBI Taxonomy" id="1132659"/>
    <lineage>
        <taxon>Bacteria</taxon>
        <taxon>Pseudomonadati</taxon>
        <taxon>Pseudomonadota</taxon>
        <taxon>Alphaproteobacteria</taxon>
        <taxon>Hyphomicrobiales</taxon>
        <taxon>Rhizobiaceae</taxon>
        <taxon>Rhizobium/Agrobacterium group</taxon>
        <taxon>Rhizobium</taxon>
    </lineage>
</organism>
<proteinExistence type="predicted"/>
<comment type="caution">
    <text evidence="3">The sequence shown here is derived from an EMBL/GenBank/DDBJ whole genome shotgun (WGS) entry which is preliminary data.</text>
</comment>
<keyword evidence="4" id="KW-1185">Reference proteome</keyword>
<feature type="transmembrane region" description="Helical" evidence="2">
    <location>
        <begin position="70"/>
        <end position="92"/>
    </location>
</feature>